<dbReference type="PANTHER" id="PTHR43690">
    <property type="entry name" value="NARDILYSIN"/>
    <property type="match status" value="1"/>
</dbReference>
<evidence type="ECO:0000259" key="10">
    <source>
        <dbReference type="Pfam" id="PF05193"/>
    </source>
</evidence>
<dbReference type="GO" id="GO:0046872">
    <property type="term" value="F:metal ion binding"/>
    <property type="evidence" value="ECO:0007669"/>
    <property type="project" value="UniProtKB-KW"/>
</dbReference>
<protein>
    <submittedName>
        <fullName evidence="11">Peptidase M16</fullName>
    </submittedName>
</protein>
<dbReference type="InterPro" id="IPR001431">
    <property type="entry name" value="Pept_M16_Zn_BS"/>
</dbReference>
<dbReference type="Proteomes" id="UP000250928">
    <property type="component" value="Unassembled WGS sequence"/>
</dbReference>
<dbReference type="GO" id="GO:0006508">
    <property type="term" value="P:proteolysis"/>
    <property type="evidence" value="ECO:0007669"/>
    <property type="project" value="UniProtKB-KW"/>
</dbReference>
<dbReference type="EMBL" id="PQCO01000178">
    <property type="protein sequence ID" value="PUE02539.1"/>
    <property type="molecule type" value="Genomic_DNA"/>
</dbReference>
<dbReference type="InterPro" id="IPR007863">
    <property type="entry name" value="Peptidase_M16_C"/>
</dbReference>
<evidence type="ECO:0000256" key="3">
    <source>
        <dbReference type="ARBA" id="ARBA00022670"/>
    </source>
</evidence>
<evidence type="ECO:0000256" key="8">
    <source>
        <dbReference type="RuleBase" id="RU004447"/>
    </source>
</evidence>
<evidence type="ECO:0000256" key="2">
    <source>
        <dbReference type="ARBA" id="ARBA00007261"/>
    </source>
</evidence>
<keyword evidence="4" id="KW-0479">Metal-binding</keyword>
<keyword evidence="7" id="KW-0482">Metalloprotease</keyword>
<evidence type="ECO:0000259" key="9">
    <source>
        <dbReference type="Pfam" id="PF00675"/>
    </source>
</evidence>
<name>A0A6N4DVL4_9GAMM</name>
<evidence type="ECO:0000256" key="1">
    <source>
        <dbReference type="ARBA" id="ARBA00001947"/>
    </source>
</evidence>
<evidence type="ECO:0000256" key="5">
    <source>
        <dbReference type="ARBA" id="ARBA00022801"/>
    </source>
</evidence>
<evidence type="ECO:0000256" key="7">
    <source>
        <dbReference type="ARBA" id="ARBA00023049"/>
    </source>
</evidence>
<dbReference type="GO" id="GO:0004222">
    <property type="term" value="F:metalloendopeptidase activity"/>
    <property type="evidence" value="ECO:0007669"/>
    <property type="project" value="InterPro"/>
</dbReference>
<dbReference type="InterPro" id="IPR011249">
    <property type="entry name" value="Metalloenz_LuxS/M16"/>
</dbReference>
<dbReference type="InterPro" id="IPR050626">
    <property type="entry name" value="Peptidase_M16"/>
</dbReference>
<dbReference type="Gene3D" id="3.30.830.10">
    <property type="entry name" value="Metalloenzyme, LuxS/M16 peptidase-like"/>
    <property type="match status" value="2"/>
</dbReference>
<dbReference type="SUPFAM" id="SSF63411">
    <property type="entry name" value="LuxS/MPP-like metallohydrolase"/>
    <property type="match status" value="2"/>
</dbReference>
<evidence type="ECO:0000313" key="12">
    <source>
        <dbReference type="Proteomes" id="UP000250928"/>
    </source>
</evidence>
<comment type="cofactor">
    <cofactor evidence="1">
        <name>Zn(2+)</name>
        <dbReference type="ChEBI" id="CHEBI:29105"/>
    </cofactor>
</comment>
<dbReference type="PROSITE" id="PS00143">
    <property type="entry name" value="INSULINASE"/>
    <property type="match status" value="1"/>
</dbReference>
<comment type="similarity">
    <text evidence="2 8">Belongs to the peptidase M16 family.</text>
</comment>
<reference evidence="11 12" key="1">
    <citation type="submission" date="2018-01" db="EMBL/GenBank/DDBJ databases">
        <title>Novel co-symbiosis in the lucinid bivalve Phacoides pectinatus.</title>
        <authorList>
            <person name="Lim S.J."/>
            <person name="Davis B.G."/>
            <person name="Gill D.E."/>
            <person name="Engel A.S."/>
            <person name="Anderson L.C."/>
            <person name="Campbell B.J."/>
        </authorList>
    </citation>
    <scope>NUCLEOTIDE SEQUENCE [LARGE SCALE GENOMIC DNA]</scope>
    <source>
        <strain evidence="11">N3_P5</strain>
    </source>
</reference>
<feature type="domain" description="Peptidase M16 N-terminal" evidence="9">
    <location>
        <begin position="32"/>
        <end position="178"/>
    </location>
</feature>
<proteinExistence type="inferred from homology"/>
<evidence type="ECO:0000256" key="6">
    <source>
        <dbReference type="ARBA" id="ARBA00022833"/>
    </source>
</evidence>
<keyword evidence="6" id="KW-0862">Zinc</keyword>
<keyword evidence="5" id="KW-0378">Hydrolase</keyword>
<evidence type="ECO:0000313" key="11">
    <source>
        <dbReference type="EMBL" id="PUE02539.1"/>
    </source>
</evidence>
<gene>
    <name evidence="11" type="ORF">C3L24_05905</name>
</gene>
<keyword evidence="3" id="KW-0645">Protease</keyword>
<organism evidence="11 12">
    <name type="scientific">Candidatus Sedimenticola endophacoides</name>
    <dbReference type="NCBI Taxonomy" id="2548426"/>
    <lineage>
        <taxon>Bacteria</taxon>
        <taxon>Pseudomonadati</taxon>
        <taxon>Pseudomonadota</taxon>
        <taxon>Gammaproteobacteria</taxon>
        <taxon>Chromatiales</taxon>
        <taxon>Sedimenticolaceae</taxon>
        <taxon>Sedimenticola</taxon>
    </lineage>
</organism>
<dbReference type="Pfam" id="PF05193">
    <property type="entry name" value="Peptidase_M16_C"/>
    <property type="match status" value="1"/>
</dbReference>
<comment type="caution">
    <text evidence="11">The sequence shown here is derived from an EMBL/GenBank/DDBJ whole genome shotgun (WGS) entry which is preliminary data.</text>
</comment>
<dbReference type="InterPro" id="IPR011765">
    <property type="entry name" value="Pept_M16_N"/>
</dbReference>
<dbReference type="Pfam" id="PF00675">
    <property type="entry name" value="Peptidase_M16"/>
    <property type="match status" value="1"/>
</dbReference>
<dbReference type="PANTHER" id="PTHR43690:SF17">
    <property type="entry name" value="PROTEIN YHJJ"/>
    <property type="match status" value="1"/>
</dbReference>
<accession>A0A6N4DVL4</accession>
<dbReference type="AlphaFoldDB" id="A0A6N4DVL4"/>
<evidence type="ECO:0000256" key="4">
    <source>
        <dbReference type="ARBA" id="ARBA00022723"/>
    </source>
</evidence>
<sequence>MRTLFTLVLLLLGGGVLAEGRVHEFTLGNGMRVIVKEDHRAPIAVSQVWYKVGASYEPDGITGVSHLLEHMMFKGTQAHPPGEFSRIVAANGGEENAFTGSDYTAYYQTLSSDRLEIAFELEADRMRNLTLLEEEFLKEVEVVKEERRLRTEDSPTSLTYEQFSAVAYRSLPYANPVIGWMNDLENMSVEDLRRWYRLWYAPNNATLVVVGDVEPRQVLELAERHFGPLAPEPVPPLKPLIEPPQRGMIRTQVRVPAKEPYLVMGYKTPVLASADAAWEPYALEMLASILDGGASARLSRNLVRGHELAASAGASYSAFRRLPGMLLLDATPARGVEVGRLETALRGEIERLREELVEPEELERVKAQVVAEQVYDLDSVYYQAMQIGILETVGLDWRLIDDYPQRIKSVTPEQVRAVARKYLTDEQLTVAELVPLPLPGAARAGERSVVEARHDG</sequence>
<feature type="domain" description="Peptidase M16 C-terminal" evidence="10">
    <location>
        <begin position="187"/>
        <end position="368"/>
    </location>
</feature>